<organism evidence="9 10">
    <name type="scientific">Marispirochaeta aestuarii</name>
    <dbReference type="NCBI Taxonomy" id="1963862"/>
    <lineage>
        <taxon>Bacteria</taxon>
        <taxon>Pseudomonadati</taxon>
        <taxon>Spirochaetota</taxon>
        <taxon>Spirochaetia</taxon>
        <taxon>Spirochaetales</taxon>
        <taxon>Spirochaetaceae</taxon>
        <taxon>Marispirochaeta</taxon>
    </lineage>
</organism>
<dbReference type="NCBIfam" id="TIGR00585">
    <property type="entry name" value="mutl"/>
    <property type="match status" value="1"/>
</dbReference>
<feature type="region of interest" description="Disordered" evidence="6">
    <location>
        <begin position="335"/>
        <end position="425"/>
    </location>
</feature>
<dbReference type="InterPro" id="IPR036890">
    <property type="entry name" value="HATPase_C_sf"/>
</dbReference>
<reference evidence="9 10" key="1">
    <citation type="submission" date="2017-03" db="EMBL/GenBank/DDBJ databases">
        <title>Draft Genome sequence of Marispirochaeta sp. strain JC444.</title>
        <authorList>
            <person name="Shivani Y."/>
            <person name="Subhash Y."/>
            <person name="Sasikala C."/>
            <person name="Ramana C."/>
        </authorList>
    </citation>
    <scope>NUCLEOTIDE SEQUENCE [LARGE SCALE GENOMIC DNA]</scope>
    <source>
        <strain evidence="9 10">JC444</strain>
    </source>
</reference>
<dbReference type="Pfam" id="PF01119">
    <property type="entry name" value="DNA_mis_repair"/>
    <property type="match status" value="1"/>
</dbReference>
<proteinExistence type="inferred from homology"/>
<feature type="domain" description="DNA mismatch repair protein S5" evidence="8">
    <location>
        <begin position="212"/>
        <end position="331"/>
    </location>
</feature>
<evidence type="ECO:0000259" key="8">
    <source>
        <dbReference type="SMART" id="SM01340"/>
    </source>
</evidence>
<dbReference type="InterPro" id="IPR013507">
    <property type="entry name" value="DNA_mismatch_S5_2-like"/>
</dbReference>
<feature type="domain" description="MutL C-terminal dimerisation" evidence="7">
    <location>
        <begin position="431"/>
        <end position="563"/>
    </location>
</feature>
<comment type="similarity">
    <text evidence="1 5">Belongs to the DNA mismatch repair MutL/HexB family.</text>
</comment>
<evidence type="ECO:0000313" key="9">
    <source>
        <dbReference type="EMBL" id="ORC34482.1"/>
    </source>
</evidence>
<dbReference type="InterPro" id="IPR042120">
    <property type="entry name" value="MutL_C_dimsub"/>
</dbReference>
<dbReference type="FunFam" id="3.30.565.10:FF:000003">
    <property type="entry name" value="DNA mismatch repair endonuclease MutL"/>
    <property type="match status" value="1"/>
</dbReference>
<dbReference type="EMBL" id="MWQY01000013">
    <property type="protein sequence ID" value="ORC34482.1"/>
    <property type="molecule type" value="Genomic_DNA"/>
</dbReference>
<dbReference type="PANTHER" id="PTHR10073:SF12">
    <property type="entry name" value="DNA MISMATCH REPAIR PROTEIN MLH1"/>
    <property type="match status" value="1"/>
</dbReference>
<dbReference type="Pfam" id="PF08676">
    <property type="entry name" value="MutL_C"/>
    <property type="match status" value="1"/>
</dbReference>
<dbReference type="PANTHER" id="PTHR10073">
    <property type="entry name" value="DNA MISMATCH REPAIR PROTEIN MLH, PMS, MUTL"/>
    <property type="match status" value="1"/>
</dbReference>
<dbReference type="Gene3D" id="3.30.1540.20">
    <property type="entry name" value="MutL, C-terminal domain, dimerisation subdomain"/>
    <property type="match status" value="1"/>
</dbReference>
<dbReference type="InterPro" id="IPR014790">
    <property type="entry name" value="MutL_C"/>
</dbReference>
<dbReference type="Proteomes" id="UP000192343">
    <property type="component" value="Unassembled WGS sequence"/>
</dbReference>
<dbReference type="Pfam" id="PF13589">
    <property type="entry name" value="HATPase_c_3"/>
    <property type="match status" value="1"/>
</dbReference>
<evidence type="ECO:0000256" key="6">
    <source>
        <dbReference type="SAM" id="MobiDB-lite"/>
    </source>
</evidence>
<evidence type="ECO:0000256" key="2">
    <source>
        <dbReference type="ARBA" id="ARBA00021975"/>
    </source>
</evidence>
<comment type="function">
    <text evidence="5">This protein is involved in the repair of mismatches in DNA. It is required for dam-dependent methyl-directed DNA mismatch repair. May act as a 'molecular matchmaker', a protein that promotes the formation of a stable complex between two or more DNA-binding proteins in an ATP-dependent manner without itself being part of a final effector complex.</text>
</comment>
<evidence type="ECO:0000256" key="1">
    <source>
        <dbReference type="ARBA" id="ARBA00006082"/>
    </source>
</evidence>
<dbReference type="AlphaFoldDB" id="A0A1Y1RXR9"/>
<dbReference type="HAMAP" id="MF_00149">
    <property type="entry name" value="DNA_mis_repair"/>
    <property type="match status" value="1"/>
</dbReference>
<dbReference type="GO" id="GO:0005524">
    <property type="term" value="F:ATP binding"/>
    <property type="evidence" value="ECO:0007669"/>
    <property type="project" value="InterPro"/>
</dbReference>
<accession>A0A1Y1RXR9</accession>
<dbReference type="InterPro" id="IPR020667">
    <property type="entry name" value="DNA_mismatch_repair_MutL"/>
</dbReference>
<dbReference type="InterPro" id="IPR014762">
    <property type="entry name" value="DNA_mismatch_repair_CS"/>
</dbReference>
<dbReference type="PROSITE" id="PS00058">
    <property type="entry name" value="DNA_MISMATCH_REPAIR_1"/>
    <property type="match status" value="1"/>
</dbReference>
<name>A0A1Y1RXR9_9SPIO</name>
<dbReference type="SUPFAM" id="SSF118116">
    <property type="entry name" value="DNA mismatch repair protein MutL"/>
    <property type="match status" value="1"/>
</dbReference>
<dbReference type="InterPro" id="IPR002099">
    <property type="entry name" value="MutL/Mlh/PMS"/>
</dbReference>
<dbReference type="InterPro" id="IPR042121">
    <property type="entry name" value="MutL_C_regsub"/>
</dbReference>
<comment type="caution">
    <text evidence="9">The sequence shown here is derived from an EMBL/GenBank/DDBJ whole genome shotgun (WGS) entry which is preliminary data.</text>
</comment>
<keyword evidence="10" id="KW-1185">Reference proteome</keyword>
<dbReference type="InterPro" id="IPR020568">
    <property type="entry name" value="Ribosomal_Su5_D2-typ_SF"/>
</dbReference>
<gene>
    <name evidence="5" type="primary">mutL</name>
    <name evidence="9" type="ORF">B4O97_12635</name>
</gene>
<evidence type="ECO:0000259" key="7">
    <source>
        <dbReference type="SMART" id="SM00853"/>
    </source>
</evidence>
<dbReference type="GO" id="GO:0030983">
    <property type="term" value="F:mismatched DNA binding"/>
    <property type="evidence" value="ECO:0007669"/>
    <property type="project" value="InterPro"/>
</dbReference>
<keyword evidence="4 5" id="KW-0234">DNA repair</keyword>
<dbReference type="GO" id="GO:0140664">
    <property type="term" value="F:ATP-dependent DNA damage sensor activity"/>
    <property type="evidence" value="ECO:0007669"/>
    <property type="project" value="InterPro"/>
</dbReference>
<dbReference type="GO" id="GO:0016887">
    <property type="term" value="F:ATP hydrolysis activity"/>
    <property type="evidence" value="ECO:0007669"/>
    <property type="project" value="InterPro"/>
</dbReference>
<dbReference type="CDD" id="cd16926">
    <property type="entry name" value="HATPase_MutL-MLH-PMS-like"/>
    <property type="match status" value="1"/>
</dbReference>
<dbReference type="SUPFAM" id="SSF54211">
    <property type="entry name" value="Ribosomal protein S5 domain 2-like"/>
    <property type="match status" value="1"/>
</dbReference>
<dbReference type="STRING" id="1963862.B4O97_12635"/>
<evidence type="ECO:0000313" key="10">
    <source>
        <dbReference type="Proteomes" id="UP000192343"/>
    </source>
</evidence>
<dbReference type="SUPFAM" id="SSF55874">
    <property type="entry name" value="ATPase domain of HSP90 chaperone/DNA topoisomerase II/histidine kinase"/>
    <property type="match status" value="1"/>
</dbReference>
<dbReference type="InterPro" id="IPR037198">
    <property type="entry name" value="MutL_C_sf"/>
</dbReference>
<evidence type="ECO:0000256" key="4">
    <source>
        <dbReference type="ARBA" id="ARBA00023204"/>
    </source>
</evidence>
<dbReference type="Gene3D" id="3.30.1370.100">
    <property type="entry name" value="MutL, C-terminal domain, regulatory subdomain"/>
    <property type="match status" value="1"/>
</dbReference>
<feature type="compositionally biased region" description="Polar residues" evidence="6">
    <location>
        <begin position="410"/>
        <end position="420"/>
    </location>
</feature>
<dbReference type="GO" id="GO:0032300">
    <property type="term" value="C:mismatch repair complex"/>
    <property type="evidence" value="ECO:0007669"/>
    <property type="project" value="InterPro"/>
</dbReference>
<dbReference type="RefSeq" id="WP_083051322.1">
    <property type="nucleotide sequence ID" value="NZ_MWQY01000013.1"/>
</dbReference>
<evidence type="ECO:0000256" key="3">
    <source>
        <dbReference type="ARBA" id="ARBA00022763"/>
    </source>
</evidence>
<evidence type="ECO:0000256" key="5">
    <source>
        <dbReference type="HAMAP-Rule" id="MF_00149"/>
    </source>
</evidence>
<dbReference type="InterPro" id="IPR014721">
    <property type="entry name" value="Ribsml_uS5_D2-typ_fold_subgr"/>
</dbReference>
<dbReference type="Gene3D" id="3.30.230.10">
    <property type="match status" value="1"/>
</dbReference>
<dbReference type="SMART" id="SM01340">
    <property type="entry name" value="DNA_mis_repair"/>
    <property type="match status" value="1"/>
</dbReference>
<dbReference type="Gene3D" id="3.30.565.10">
    <property type="entry name" value="Histidine kinase-like ATPase, C-terminal domain"/>
    <property type="match status" value="1"/>
</dbReference>
<sequence>MSDRDSPRRIRLLRDDVARKIAAGEVIDRPFSIVRELIDNAVDAGADTIKVDLKNGGIGSIRVSDNGSGMSAEDLALCYHAHATSKIESVDDLYHTKSLGFRGEALGSIGACAKLSINSSTGEEGHRLLVENGEMLSLEPHRSPRGTTVEAADIFYNLPGRRRFLKSAKAEGGLCRAVFLEKAAAFPEITFQLLNDGEVRLTLPASGITERVSTAYSSVFTPRLTESFGAGQQGFSFTLVHASPAVYRRDRRYIHVYVNKRRIQEYSLVQAVEYGFSSVLPGGSFPVALLFLEIDPELVDFNIHPAKREARIRNIREVHHAVSSGIQEALETYTRREPFPGGPSPLKSGHQDLSGFDARNFQDSAAERSGTGGFTPSPETSPRSIPSPRDGGPLSRVSNIDSWKGISPSPRLSPNTQDDTGSGREKAELRYLGQAFDLFLLCQAGEDLYLIDQHAAHERILYNRFSAPGQESQGLIVPLEIEIDDQEPREFYGELLSELADLGFRGALEEKQLTITAIPASYRGVEKELEAFLSDAGGSIRNLLTALYADMACKAAIKDGESLDEVSARELAREALSLPDPRCPHGRPVWFRLSRQELFALVGRT</sequence>
<dbReference type="GO" id="GO:0006298">
    <property type="term" value="P:mismatch repair"/>
    <property type="evidence" value="ECO:0007669"/>
    <property type="project" value="UniProtKB-UniRule"/>
</dbReference>
<keyword evidence="3 5" id="KW-0227">DNA damage</keyword>
<protein>
    <recommendedName>
        <fullName evidence="2 5">DNA mismatch repair protein MutL</fullName>
    </recommendedName>
</protein>
<dbReference type="CDD" id="cd00782">
    <property type="entry name" value="MutL_Trans"/>
    <property type="match status" value="1"/>
</dbReference>
<dbReference type="OrthoDB" id="9763467at2"/>
<dbReference type="SMART" id="SM00853">
    <property type="entry name" value="MutL_C"/>
    <property type="match status" value="1"/>
</dbReference>
<dbReference type="InterPro" id="IPR038973">
    <property type="entry name" value="MutL/Mlh/Pms-like"/>
</dbReference>